<keyword evidence="6" id="KW-1185">Reference proteome</keyword>
<dbReference type="InterPro" id="IPR036291">
    <property type="entry name" value="NAD(P)-bd_dom_sf"/>
</dbReference>
<evidence type="ECO:0000256" key="3">
    <source>
        <dbReference type="ARBA" id="ARBA00023027"/>
    </source>
</evidence>
<dbReference type="EMBL" id="CAJFCW020000004">
    <property type="protein sequence ID" value="CAG9115144.1"/>
    <property type="molecule type" value="Genomic_DNA"/>
</dbReference>
<evidence type="ECO:0000256" key="1">
    <source>
        <dbReference type="ARBA" id="ARBA00006484"/>
    </source>
</evidence>
<organism evidence="5 6">
    <name type="scientific">Bursaphelenchus okinawaensis</name>
    <dbReference type="NCBI Taxonomy" id="465554"/>
    <lineage>
        <taxon>Eukaryota</taxon>
        <taxon>Metazoa</taxon>
        <taxon>Ecdysozoa</taxon>
        <taxon>Nematoda</taxon>
        <taxon>Chromadorea</taxon>
        <taxon>Rhabditida</taxon>
        <taxon>Tylenchina</taxon>
        <taxon>Tylenchomorpha</taxon>
        <taxon>Aphelenchoidea</taxon>
        <taxon>Aphelenchoididae</taxon>
        <taxon>Bursaphelenchus</taxon>
    </lineage>
</organism>
<dbReference type="PANTHER" id="PTHR24322:SF742">
    <property type="entry name" value="PROTEIN DHS-3"/>
    <property type="match status" value="1"/>
</dbReference>
<evidence type="ECO:0000256" key="4">
    <source>
        <dbReference type="RuleBase" id="RU000363"/>
    </source>
</evidence>
<protein>
    <submittedName>
        <fullName evidence="5">Uncharacterized protein</fullName>
    </submittedName>
</protein>
<accession>A0A811KXS2</accession>
<proteinExistence type="inferred from homology"/>
<dbReference type="CDD" id="cd05339">
    <property type="entry name" value="17beta-HSDXI-like_SDR_c"/>
    <property type="match status" value="1"/>
</dbReference>
<keyword evidence="2" id="KW-0560">Oxidoreductase</keyword>
<evidence type="ECO:0000313" key="5">
    <source>
        <dbReference type="EMBL" id="CAD5221511.1"/>
    </source>
</evidence>
<dbReference type="PRINTS" id="PR00081">
    <property type="entry name" value="GDHRDH"/>
</dbReference>
<dbReference type="PRINTS" id="PR00080">
    <property type="entry name" value="SDRFAMILY"/>
</dbReference>
<dbReference type="OrthoDB" id="10253736at2759"/>
<evidence type="ECO:0000313" key="6">
    <source>
        <dbReference type="Proteomes" id="UP000614601"/>
    </source>
</evidence>
<dbReference type="Proteomes" id="UP000614601">
    <property type="component" value="Unassembled WGS sequence"/>
</dbReference>
<dbReference type="GO" id="GO:0016616">
    <property type="term" value="F:oxidoreductase activity, acting on the CH-OH group of donors, NAD or NADP as acceptor"/>
    <property type="evidence" value="ECO:0007669"/>
    <property type="project" value="TreeGrafter"/>
</dbReference>
<dbReference type="FunFam" id="3.40.50.720:FF:000202">
    <property type="entry name" value="Short-chain dehydrogenase/reductase family 16C member 6"/>
    <property type="match status" value="1"/>
</dbReference>
<evidence type="ECO:0000256" key="2">
    <source>
        <dbReference type="ARBA" id="ARBA00023002"/>
    </source>
</evidence>
<reference evidence="5" key="1">
    <citation type="submission" date="2020-09" db="EMBL/GenBank/DDBJ databases">
        <authorList>
            <person name="Kikuchi T."/>
        </authorList>
    </citation>
    <scope>NUCLEOTIDE SEQUENCE</scope>
    <source>
        <strain evidence="5">SH1</strain>
    </source>
</reference>
<keyword evidence="3" id="KW-0520">NAD</keyword>
<comment type="caution">
    <text evidence="5">The sequence shown here is derived from an EMBL/GenBank/DDBJ whole genome shotgun (WGS) entry which is preliminary data.</text>
</comment>
<dbReference type="GO" id="GO:0005811">
    <property type="term" value="C:lipid droplet"/>
    <property type="evidence" value="ECO:0007669"/>
    <property type="project" value="TreeGrafter"/>
</dbReference>
<dbReference type="AlphaFoldDB" id="A0A811KXS2"/>
<dbReference type="PROSITE" id="PS00061">
    <property type="entry name" value="ADH_SHORT"/>
    <property type="match status" value="1"/>
</dbReference>
<dbReference type="Proteomes" id="UP000783686">
    <property type="component" value="Unassembled WGS sequence"/>
</dbReference>
<dbReference type="EMBL" id="CAJFDH010000004">
    <property type="protein sequence ID" value="CAD5221511.1"/>
    <property type="molecule type" value="Genomic_DNA"/>
</dbReference>
<dbReference type="Pfam" id="PF00106">
    <property type="entry name" value="adh_short"/>
    <property type="match status" value="1"/>
</dbReference>
<gene>
    <name evidence="5" type="ORF">BOKJ2_LOCUS9481</name>
</gene>
<dbReference type="InterPro" id="IPR002347">
    <property type="entry name" value="SDR_fam"/>
</dbReference>
<dbReference type="PANTHER" id="PTHR24322">
    <property type="entry name" value="PKSB"/>
    <property type="match status" value="1"/>
</dbReference>
<name>A0A811KXS2_9BILA</name>
<dbReference type="InterPro" id="IPR020904">
    <property type="entry name" value="Sc_DH/Rdtase_CS"/>
</dbReference>
<comment type="similarity">
    <text evidence="1 4">Belongs to the short-chain dehydrogenases/reductases (SDR) family.</text>
</comment>
<sequence length="317" mass="34891">MSEASELFVQLLTLAVKVIWRTIYGMYKAVAPYEWMPKKDVKDQVVLITGSGSGLGREMAIKFAQRGAKLILWDLNETLNNETKRLVDLVGIHEATCYTVNLADRQLVYTVADKVKEDFEGVDILINNAGIVTGRKFLECPDELVDKTMAVNTHALFHTAKAFVPGMIARNRGHVAVVASMAGKVGVAGMVDYCASKFGAVGFAEALRAELRTKSENLNVTLVCPYYINTGMFDGVKTSSPLLLPFLETEYAADKIVNAILTNQVVLQMPRFCYVSTLLKEILPTEASEAIADFCGVNREMDTFKGRQPAPGHVKLQ</sequence>
<dbReference type="SUPFAM" id="SSF51735">
    <property type="entry name" value="NAD(P)-binding Rossmann-fold domains"/>
    <property type="match status" value="1"/>
</dbReference>
<dbReference type="Gene3D" id="3.40.50.720">
    <property type="entry name" value="NAD(P)-binding Rossmann-like Domain"/>
    <property type="match status" value="1"/>
</dbReference>